<protein>
    <submittedName>
        <fullName evidence="2">Protease</fullName>
    </submittedName>
</protein>
<dbReference type="EMBL" id="CP021748">
    <property type="protein sequence ID" value="ARX89053.1"/>
    <property type="molecule type" value="Genomic_DNA"/>
</dbReference>
<accession>A0A1Z1WRI4</accession>
<proteinExistence type="predicted"/>
<dbReference type="AlphaFoldDB" id="A0A1Z1WRI4"/>
<dbReference type="RefSeq" id="WP_418353669.1">
    <property type="nucleotide sequence ID" value="NZ_CP021748.1"/>
</dbReference>
<keyword evidence="3" id="KW-1185">Reference proteome</keyword>
<dbReference type="KEGG" id="salf:SMD44_08540"/>
<dbReference type="GO" id="GO:0006508">
    <property type="term" value="P:proteolysis"/>
    <property type="evidence" value="ECO:0007669"/>
    <property type="project" value="UniProtKB-KW"/>
</dbReference>
<keyword evidence="2" id="KW-0645">Protease</keyword>
<organism evidence="2 3">
    <name type="scientific">Streptomyces alboflavus</name>
    <dbReference type="NCBI Taxonomy" id="67267"/>
    <lineage>
        <taxon>Bacteria</taxon>
        <taxon>Bacillati</taxon>
        <taxon>Actinomycetota</taxon>
        <taxon>Actinomycetes</taxon>
        <taxon>Kitasatosporales</taxon>
        <taxon>Streptomycetaceae</taxon>
        <taxon>Streptomyces</taxon>
    </lineage>
</organism>
<dbReference type="Proteomes" id="UP000195880">
    <property type="component" value="Chromosome"/>
</dbReference>
<evidence type="ECO:0000256" key="1">
    <source>
        <dbReference type="SAM" id="MobiDB-lite"/>
    </source>
</evidence>
<keyword evidence="2" id="KW-0378">Hydrolase</keyword>
<dbReference type="GO" id="GO:0008233">
    <property type="term" value="F:peptidase activity"/>
    <property type="evidence" value="ECO:0007669"/>
    <property type="project" value="UniProtKB-KW"/>
</dbReference>
<evidence type="ECO:0000313" key="3">
    <source>
        <dbReference type="Proteomes" id="UP000195880"/>
    </source>
</evidence>
<feature type="region of interest" description="Disordered" evidence="1">
    <location>
        <begin position="1"/>
        <end position="25"/>
    </location>
</feature>
<sequence length="51" mass="5645">MAAERGVPDQVGTTFDGPGIPPHLTEPVFTEEEFEKNRDSAFDKALKILRS</sequence>
<name>A0A1Z1WRI4_9ACTN</name>
<gene>
    <name evidence="2" type="ORF">SMD44_08540</name>
</gene>
<evidence type="ECO:0000313" key="2">
    <source>
        <dbReference type="EMBL" id="ARX89053.1"/>
    </source>
</evidence>
<reference evidence="2 3" key="1">
    <citation type="submission" date="2017-05" db="EMBL/GenBank/DDBJ databases">
        <title>Streptomyces alboflavus Genome sequencing and assembly.</title>
        <authorList>
            <person name="Wang Y."/>
            <person name="Du B."/>
            <person name="Ding Y."/>
            <person name="Liu H."/>
            <person name="Hou Q."/>
            <person name="Liu K."/>
            <person name="Wang C."/>
            <person name="Yao L."/>
        </authorList>
    </citation>
    <scope>NUCLEOTIDE SEQUENCE [LARGE SCALE GENOMIC DNA]</scope>
    <source>
        <strain evidence="2 3">MDJK44</strain>
    </source>
</reference>